<dbReference type="EMBL" id="JARJCN010000035">
    <property type="protein sequence ID" value="KAJ7085152.1"/>
    <property type="molecule type" value="Genomic_DNA"/>
</dbReference>
<sequence length="159" mass="18295">MQSYGFDSPKILKGTVSRVEDGFLQYITSTTKSGFARQRTVVQDGSATAEIDWRERAFVIEGTRTPVDQLKRKVSNFTETRYWRWQHGEEYKARYSNADEMWTVTASTGEVVAELGSYISRPKTLPILRLAESLRSASERRFLLLVLLYSEAKRLDRAD</sequence>
<accession>A0AAD6XPE2</accession>
<evidence type="ECO:0000313" key="1">
    <source>
        <dbReference type="EMBL" id="KAJ7085152.1"/>
    </source>
</evidence>
<reference evidence="1" key="1">
    <citation type="submission" date="2023-03" db="EMBL/GenBank/DDBJ databases">
        <title>Massive genome expansion in bonnet fungi (Mycena s.s.) driven by repeated elements and novel gene families across ecological guilds.</title>
        <authorList>
            <consortium name="Lawrence Berkeley National Laboratory"/>
            <person name="Harder C.B."/>
            <person name="Miyauchi S."/>
            <person name="Viragh M."/>
            <person name="Kuo A."/>
            <person name="Thoen E."/>
            <person name="Andreopoulos B."/>
            <person name="Lu D."/>
            <person name="Skrede I."/>
            <person name="Drula E."/>
            <person name="Henrissat B."/>
            <person name="Morin E."/>
            <person name="Kohler A."/>
            <person name="Barry K."/>
            <person name="LaButti K."/>
            <person name="Morin E."/>
            <person name="Salamov A."/>
            <person name="Lipzen A."/>
            <person name="Mereny Z."/>
            <person name="Hegedus B."/>
            <person name="Baldrian P."/>
            <person name="Stursova M."/>
            <person name="Weitz H."/>
            <person name="Taylor A."/>
            <person name="Grigoriev I.V."/>
            <person name="Nagy L.G."/>
            <person name="Martin F."/>
            <person name="Kauserud H."/>
        </authorList>
    </citation>
    <scope>NUCLEOTIDE SEQUENCE</scope>
    <source>
        <strain evidence="1">CBHHK173m</strain>
    </source>
</reference>
<gene>
    <name evidence="1" type="ORF">B0H15DRAFT_988663</name>
</gene>
<protein>
    <submittedName>
        <fullName evidence="1">Uncharacterized protein</fullName>
    </submittedName>
</protein>
<dbReference type="AlphaFoldDB" id="A0AAD6XPE2"/>
<proteinExistence type="predicted"/>
<dbReference type="Proteomes" id="UP001222325">
    <property type="component" value="Unassembled WGS sequence"/>
</dbReference>
<organism evidence="1 2">
    <name type="scientific">Mycena belliarum</name>
    <dbReference type="NCBI Taxonomy" id="1033014"/>
    <lineage>
        <taxon>Eukaryota</taxon>
        <taxon>Fungi</taxon>
        <taxon>Dikarya</taxon>
        <taxon>Basidiomycota</taxon>
        <taxon>Agaricomycotina</taxon>
        <taxon>Agaricomycetes</taxon>
        <taxon>Agaricomycetidae</taxon>
        <taxon>Agaricales</taxon>
        <taxon>Marasmiineae</taxon>
        <taxon>Mycenaceae</taxon>
        <taxon>Mycena</taxon>
    </lineage>
</organism>
<name>A0AAD6XPE2_9AGAR</name>
<evidence type="ECO:0000313" key="2">
    <source>
        <dbReference type="Proteomes" id="UP001222325"/>
    </source>
</evidence>
<keyword evidence="2" id="KW-1185">Reference proteome</keyword>
<comment type="caution">
    <text evidence="1">The sequence shown here is derived from an EMBL/GenBank/DDBJ whole genome shotgun (WGS) entry which is preliminary data.</text>
</comment>